<sequence>MSIDCCPPWSTFKLPPRGTAVPLDLKLVDIIEQETENADRRAFHEAPYRSVENRRRLEPDTVVSPAPTSPFPSSFASYPAIPTAQDSEAVIHHFTGEWALQRRSLSPLRDLHPTPDVFTTGHLELMDFRRISWDESCSTYLVSCPRAFVDVVNKIGAFFVGPPTERGRWENTIIEAGMLMQRVRGEIDRQGVLNDTLSSGFRYGARQVERPQNFPNNETNTFLLTELRLDPNIQAITSFQNGLAALQTVAPKLWASANATIDAVMDNDCTLTLPLYQCSGRAHRQPTAFSQVEYCFSIEDSHLIHQVRDRPTAWTAFTSLSNYGQGETDLILWHNRTVVSFPPGSTFLLPAGLFSYSFTGASDPISCMLISQSCDGDMYRFVESGMSFELDVPQYDSAAQAKEDSRVRVVGV</sequence>
<protein>
    <submittedName>
        <fullName evidence="1">Uncharacterized protein</fullName>
    </submittedName>
</protein>
<proteinExistence type="predicted"/>
<dbReference type="EMBL" id="JARJCM010000209">
    <property type="protein sequence ID" value="KAJ7022481.1"/>
    <property type="molecule type" value="Genomic_DNA"/>
</dbReference>
<comment type="caution">
    <text evidence="1">The sequence shown here is derived from an EMBL/GenBank/DDBJ whole genome shotgun (WGS) entry which is preliminary data.</text>
</comment>
<dbReference type="AlphaFoldDB" id="A0AAD6S9A3"/>
<name>A0AAD6S9A3_9AGAR</name>
<gene>
    <name evidence="1" type="ORF">C8F04DRAFT_1194477</name>
</gene>
<dbReference type="Proteomes" id="UP001218188">
    <property type="component" value="Unassembled WGS sequence"/>
</dbReference>
<reference evidence="1" key="1">
    <citation type="submission" date="2023-03" db="EMBL/GenBank/DDBJ databases">
        <title>Massive genome expansion in bonnet fungi (Mycena s.s.) driven by repeated elements and novel gene families across ecological guilds.</title>
        <authorList>
            <consortium name="Lawrence Berkeley National Laboratory"/>
            <person name="Harder C.B."/>
            <person name="Miyauchi S."/>
            <person name="Viragh M."/>
            <person name="Kuo A."/>
            <person name="Thoen E."/>
            <person name="Andreopoulos B."/>
            <person name="Lu D."/>
            <person name="Skrede I."/>
            <person name="Drula E."/>
            <person name="Henrissat B."/>
            <person name="Morin E."/>
            <person name="Kohler A."/>
            <person name="Barry K."/>
            <person name="LaButti K."/>
            <person name="Morin E."/>
            <person name="Salamov A."/>
            <person name="Lipzen A."/>
            <person name="Mereny Z."/>
            <person name="Hegedus B."/>
            <person name="Baldrian P."/>
            <person name="Stursova M."/>
            <person name="Weitz H."/>
            <person name="Taylor A."/>
            <person name="Grigoriev I.V."/>
            <person name="Nagy L.G."/>
            <person name="Martin F."/>
            <person name="Kauserud H."/>
        </authorList>
    </citation>
    <scope>NUCLEOTIDE SEQUENCE</scope>
    <source>
        <strain evidence="1">CBHHK200</strain>
    </source>
</reference>
<evidence type="ECO:0000313" key="2">
    <source>
        <dbReference type="Proteomes" id="UP001218188"/>
    </source>
</evidence>
<organism evidence="1 2">
    <name type="scientific">Mycena alexandri</name>
    <dbReference type="NCBI Taxonomy" id="1745969"/>
    <lineage>
        <taxon>Eukaryota</taxon>
        <taxon>Fungi</taxon>
        <taxon>Dikarya</taxon>
        <taxon>Basidiomycota</taxon>
        <taxon>Agaricomycotina</taxon>
        <taxon>Agaricomycetes</taxon>
        <taxon>Agaricomycetidae</taxon>
        <taxon>Agaricales</taxon>
        <taxon>Marasmiineae</taxon>
        <taxon>Mycenaceae</taxon>
        <taxon>Mycena</taxon>
    </lineage>
</organism>
<keyword evidence="2" id="KW-1185">Reference proteome</keyword>
<evidence type="ECO:0000313" key="1">
    <source>
        <dbReference type="EMBL" id="KAJ7022481.1"/>
    </source>
</evidence>
<accession>A0AAD6S9A3</accession>